<evidence type="ECO:0000313" key="3">
    <source>
        <dbReference type="EMBL" id="KAF9621381.1"/>
    </source>
</evidence>
<dbReference type="Proteomes" id="UP000631114">
    <property type="component" value="Unassembled WGS sequence"/>
</dbReference>
<keyword evidence="4" id="KW-1185">Reference proteome</keyword>
<dbReference type="Pfam" id="PF02358">
    <property type="entry name" value="Trehalose_PPase"/>
    <property type="match status" value="1"/>
</dbReference>
<accession>A0A835IPG2</accession>
<gene>
    <name evidence="3" type="ORF">IFM89_020394</name>
</gene>
<dbReference type="AlphaFoldDB" id="A0A835IPG2"/>
<sequence length="188" mass="21119">MHLKRELQSSRKGAKSMQEYMSHAKQLRDSLAASGEHINDADLQQIILIGLDTTYDPIVAVLTAILENNIPIDDFQAHLLAFDQRIEAQNALLQQHPVANIATQHRESALILHHQDVDLDFESYQCKELLDHLESVLTNEPVVVKEGRHIVKVKPQGIISKGLVAEKVQFTASSSVIMLCKQSLREEN</sequence>
<comment type="similarity">
    <text evidence="1">In the N-terminal section; belongs to the glycosyltransferase 20 family.</text>
</comment>
<protein>
    <submittedName>
        <fullName evidence="3">Uncharacterized protein</fullName>
    </submittedName>
</protein>
<evidence type="ECO:0000256" key="1">
    <source>
        <dbReference type="ARBA" id="ARBA00005409"/>
    </source>
</evidence>
<proteinExistence type="inferred from homology"/>
<comment type="similarity">
    <text evidence="2">In the C-terminal section; belongs to the trehalose phosphatase family.</text>
</comment>
<dbReference type="PANTHER" id="PTHR47481">
    <property type="match status" value="1"/>
</dbReference>
<name>A0A835IPG2_9MAGN</name>
<dbReference type="InterPro" id="IPR003337">
    <property type="entry name" value="Trehalose_PPase"/>
</dbReference>
<comment type="caution">
    <text evidence="3">The sequence shown here is derived from an EMBL/GenBank/DDBJ whole genome shotgun (WGS) entry which is preliminary data.</text>
</comment>
<dbReference type="OrthoDB" id="1912561at2759"/>
<evidence type="ECO:0000313" key="4">
    <source>
        <dbReference type="Proteomes" id="UP000631114"/>
    </source>
</evidence>
<dbReference type="EMBL" id="JADFTS010000002">
    <property type="protein sequence ID" value="KAF9621381.1"/>
    <property type="molecule type" value="Genomic_DNA"/>
</dbReference>
<organism evidence="3 4">
    <name type="scientific">Coptis chinensis</name>
    <dbReference type="NCBI Taxonomy" id="261450"/>
    <lineage>
        <taxon>Eukaryota</taxon>
        <taxon>Viridiplantae</taxon>
        <taxon>Streptophyta</taxon>
        <taxon>Embryophyta</taxon>
        <taxon>Tracheophyta</taxon>
        <taxon>Spermatophyta</taxon>
        <taxon>Magnoliopsida</taxon>
        <taxon>Ranunculales</taxon>
        <taxon>Ranunculaceae</taxon>
        <taxon>Coptidoideae</taxon>
        <taxon>Coptis</taxon>
    </lineage>
</organism>
<dbReference type="PANTHER" id="PTHR47481:SF31">
    <property type="entry name" value="OS01G0873500 PROTEIN"/>
    <property type="match status" value="1"/>
</dbReference>
<dbReference type="FunFam" id="3.40.50.1000:FF:000052">
    <property type="entry name" value="Alpha,alpha-trehalose-phosphate synthase [UDP-forming] 6"/>
    <property type="match status" value="1"/>
</dbReference>
<dbReference type="GO" id="GO:0005992">
    <property type="term" value="P:trehalose biosynthetic process"/>
    <property type="evidence" value="ECO:0007669"/>
    <property type="project" value="InterPro"/>
</dbReference>
<reference evidence="3 4" key="1">
    <citation type="submission" date="2020-10" db="EMBL/GenBank/DDBJ databases">
        <title>The Coptis chinensis genome and diversification of protoberbering-type alkaloids.</title>
        <authorList>
            <person name="Wang B."/>
            <person name="Shu S."/>
            <person name="Song C."/>
            <person name="Liu Y."/>
        </authorList>
    </citation>
    <scope>NUCLEOTIDE SEQUENCE [LARGE SCALE GENOMIC DNA]</scope>
    <source>
        <strain evidence="3">HL-2020</strain>
        <tissue evidence="3">Leaf</tissue>
    </source>
</reference>
<evidence type="ECO:0000256" key="2">
    <source>
        <dbReference type="ARBA" id="ARBA00006330"/>
    </source>
</evidence>